<feature type="region of interest" description="Disordered" evidence="1">
    <location>
        <begin position="56"/>
        <end position="180"/>
    </location>
</feature>
<evidence type="ECO:0000256" key="1">
    <source>
        <dbReference type="SAM" id="MobiDB-lite"/>
    </source>
</evidence>
<proteinExistence type="predicted"/>
<dbReference type="InterPro" id="IPR000048">
    <property type="entry name" value="IQ_motif_EF-hand-BS"/>
</dbReference>
<feature type="non-terminal residue" evidence="2">
    <location>
        <position position="1"/>
    </location>
</feature>
<reference evidence="2" key="1">
    <citation type="submission" date="2014-12" db="EMBL/GenBank/DDBJ databases">
        <title>Insight into the proteome of Arion vulgaris.</title>
        <authorList>
            <person name="Aradska J."/>
            <person name="Bulat T."/>
            <person name="Smidak R."/>
            <person name="Sarate P."/>
            <person name="Gangsoo J."/>
            <person name="Sialana F."/>
            <person name="Bilban M."/>
            <person name="Lubec G."/>
        </authorList>
    </citation>
    <scope>NUCLEOTIDE SEQUENCE</scope>
    <source>
        <tissue evidence="2">Skin</tissue>
    </source>
</reference>
<organism evidence="2">
    <name type="scientific">Arion vulgaris</name>
    <dbReference type="NCBI Taxonomy" id="1028688"/>
    <lineage>
        <taxon>Eukaryota</taxon>
        <taxon>Metazoa</taxon>
        <taxon>Spiralia</taxon>
        <taxon>Lophotrochozoa</taxon>
        <taxon>Mollusca</taxon>
        <taxon>Gastropoda</taxon>
        <taxon>Heterobranchia</taxon>
        <taxon>Euthyneura</taxon>
        <taxon>Panpulmonata</taxon>
        <taxon>Eupulmonata</taxon>
        <taxon>Stylommatophora</taxon>
        <taxon>Helicina</taxon>
        <taxon>Arionoidea</taxon>
        <taxon>Arionidae</taxon>
        <taxon>Arion</taxon>
    </lineage>
</organism>
<feature type="compositionally biased region" description="Polar residues" evidence="1">
    <location>
        <begin position="68"/>
        <end position="77"/>
    </location>
</feature>
<feature type="non-terminal residue" evidence="2">
    <location>
        <position position="180"/>
    </location>
</feature>
<dbReference type="Pfam" id="PF00612">
    <property type="entry name" value="IQ"/>
    <property type="match status" value="1"/>
</dbReference>
<gene>
    <name evidence="2" type="primary">ORF24837</name>
</gene>
<evidence type="ECO:0000313" key="2">
    <source>
        <dbReference type="EMBL" id="CEK55290.1"/>
    </source>
</evidence>
<sequence length="180" mass="20780">QKPKPLFDSSVQKSLAQNMAEDYVSRVNSAATAIQKWYRRHKTRRTVAEAALKRLLDQKKKEHEIQRQQELAQSMTSGEVEERNTEERKKMKEEKAKEARQKAVKDLQKKREDRKNEVKKLAEDEVKYLQASGKITKNSSGSSLPGKKRKQQSAVQISPREEINPRVLRDRALAPQASQD</sequence>
<name>A0A0B6YIC4_9EUPU</name>
<feature type="compositionally biased region" description="Polar residues" evidence="1">
    <location>
        <begin position="133"/>
        <end position="143"/>
    </location>
</feature>
<accession>A0A0B6YIC4</accession>
<feature type="compositionally biased region" description="Basic and acidic residues" evidence="1">
    <location>
        <begin position="159"/>
        <end position="172"/>
    </location>
</feature>
<dbReference type="AlphaFoldDB" id="A0A0B6YIC4"/>
<protein>
    <submittedName>
        <fullName evidence="2">Uncharacterized protein</fullName>
    </submittedName>
</protein>
<feature type="compositionally biased region" description="Basic and acidic residues" evidence="1">
    <location>
        <begin position="80"/>
        <end position="127"/>
    </location>
</feature>
<dbReference type="EMBL" id="HACG01008425">
    <property type="protein sequence ID" value="CEK55290.1"/>
    <property type="molecule type" value="Transcribed_RNA"/>
</dbReference>
<feature type="compositionally biased region" description="Basic and acidic residues" evidence="1">
    <location>
        <begin position="56"/>
        <end position="67"/>
    </location>
</feature>